<proteinExistence type="inferred from homology"/>
<comment type="similarity">
    <text evidence="1">Belongs to the NAD(P)-dependent epimerase/dehydratase family.</text>
</comment>
<organism evidence="5 6">
    <name type="scientific">Mollisia scopiformis</name>
    <name type="common">Conifer needle endophyte fungus</name>
    <name type="synonym">Phialocephala scopiformis</name>
    <dbReference type="NCBI Taxonomy" id="149040"/>
    <lineage>
        <taxon>Eukaryota</taxon>
        <taxon>Fungi</taxon>
        <taxon>Dikarya</taxon>
        <taxon>Ascomycota</taxon>
        <taxon>Pezizomycotina</taxon>
        <taxon>Leotiomycetes</taxon>
        <taxon>Helotiales</taxon>
        <taxon>Mollisiaceae</taxon>
        <taxon>Mollisia</taxon>
    </lineage>
</organism>
<dbReference type="KEGG" id="psco:LY89DRAFT_600897"/>
<dbReference type="OrthoDB" id="202470at2759"/>
<evidence type="ECO:0000313" key="6">
    <source>
        <dbReference type="Proteomes" id="UP000070700"/>
    </source>
</evidence>
<dbReference type="Gene3D" id="3.40.50.720">
    <property type="entry name" value="NAD(P)-binding Rossmann-like Domain"/>
    <property type="match status" value="1"/>
</dbReference>
<sequence>MKIAITGARGTVGRLVVKICSEAGHQTVQINRTDQEYDGTKNSEMRTADAANSYDDTLKAFMGCDAVIHLAAIPNPVDIEDWKVHSNNVNSAFNGFRAAADLGIKRFCYASSVNAIGLAYANQPLSFDYFPIDEDYPHKPTDAYALAKQESEVQARALVNWFPGMNIACLRIHEVAPLKDVQKEHQENWDKAAVMQLWGWVNPEATARACLLAVETDKVKGCEIFNIIAPTMTQETSSQELAKKYFPKAEIRRDMSKNQAFWTTDKAKRLLGWTHDEKQ</sequence>
<name>A0A132B655_MOLSC</name>
<evidence type="ECO:0000256" key="3">
    <source>
        <dbReference type="ARBA" id="ARBA00023027"/>
    </source>
</evidence>
<evidence type="ECO:0000259" key="4">
    <source>
        <dbReference type="Pfam" id="PF01370"/>
    </source>
</evidence>
<keyword evidence="2" id="KW-0560">Oxidoreductase</keyword>
<dbReference type="GeneID" id="28819895"/>
<dbReference type="AlphaFoldDB" id="A0A132B655"/>
<dbReference type="PANTHER" id="PTHR43103">
    <property type="entry name" value="NUCLEOSIDE-DIPHOSPHATE-SUGAR EPIMERASE"/>
    <property type="match status" value="1"/>
</dbReference>
<dbReference type="InterPro" id="IPR001509">
    <property type="entry name" value="Epimerase_deHydtase"/>
</dbReference>
<dbReference type="SUPFAM" id="SSF51735">
    <property type="entry name" value="NAD(P)-binding Rossmann-fold domains"/>
    <property type="match status" value="1"/>
</dbReference>
<keyword evidence="6" id="KW-1185">Reference proteome</keyword>
<protein>
    <submittedName>
        <fullName evidence="5">Putative UDP-galactose 4-epimerase</fullName>
    </submittedName>
</protein>
<dbReference type="GO" id="GO:0016491">
    <property type="term" value="F:oxidoreductase activity"/>
    <property type="evidence" value="ECO:0007669"/>
    <property type="project" value="UniProtKB-KW"/>
</dbReference>
<evidence type="ECO:0000313" key="5">
    <source>
        <dbReference type="EMBL" id="KUJ07896.1"/>
    </source>
</evidence>
<dbReference type="Proteomes" id="UP000070700">
    <property type="component" value="Unassembled WGS sequence"/>
</dbReference>
<evidence type="ECO:0000256" key="1">
    <source>
        <dbReference type="ARBA" id="ARBA00007637"/>
    </source>
</evidence>
<dbReference type="STRING" id="149040.A0A132B655"/>
<dbReference type="RefSeq" id="XP_018062251.1">
    <property type="nucleotide sequence ID" value="XM_018210169.1"/>
</dbReference>
<accession>A0A132B655</accession>
<dbReference type="Pfam" id="PF01370">
    <property type="entry name" value="Epimerase"/>
    <property type="match status" value="1"/>
</dbReference>
<dbReference type="PANTHER" id="PTHR43103:SF5">
    <property type="entry name" value="4-EPIMERASE, PUTATIVE (AFU_ORTHOLOGUE AFUA_7G00360)-RELATED"/>
    <property type="match status" value="1"/>
</dbReference>
<keyword evidence="3" id="KW-0520">NAD</keyword>
<feature type="domain" description="NAD-dependent epimerase/dehydratase" evidence="4">
    <location>
        <begin position="3"/>
        <end position="175"/>
    </location>
</feature>
<gene>
    <name evidence="5" type="ORF">LY89DRAFT_600897</name>
</gene>
<reference evidence="5 6" key="1">
    <citation type="submission" date="2015-10" db="EMBL/GenBank/DDBJ databases">
        <title>Full genome of DAOMC 229536 Phialocephala scopiformis, a fungal endophyte of spruce producing the potent anti-insectan compound rugulosin.</title>
        <authorList>
            <consortium name="DOE Joint Genome Institute"/>
            <person name="Walker A.K."/>
            <person name="Frasz S.L."/>
            <person name="Seifert K.A."/>
            <person name="Miller J.D."/>
            <person name="Mondo S.J."/>
            <person name="Labutti K."/>
            <person name="Lipzen A."/>
            <person name="Dockter R."/>
            <person name="Kennedy M."/>
            <person name="Grigoriev I.V."/>
            <person name="Spatafora J.W."/>
        </authorList>
    </citation>
    <scope>NUCLEOTIDE SEQUENCE [LARGE SCALE GENOMIC DNA]</scope>
    <source>
        <strain evidence="5 6">CBS 120377</strain>
    </source>
</reference>
<dbReference type="InterPro" id="IPR036291">
    <property type="entry name" value="NAD(P)-bd_dom_sf"/>
</dbReference>
<dbReference type="InParanoid" id="A0A132B655"/>
<dbReference type="EMBL" id="KQ947438">
    <property type="protein sequence ID" value="KUJ07896.1"/>
    <property type="molecule type" value="Genomic_DNA"/>
</dbReference>
<evidence type="ECO:0000256" key="2">
    <source>
        <dbReference type="ARBA" id="ARBA00023002"/>
    </source>
</evidence>